<keyword evidence="6" id="KW-1185">Reference proteome</keyword>
<name>A0AAW1XQU5_RUBAR</name>
<feature type="compositionally biased region" description="Low complexity" evidence="3">
    <location>
        <begin position="1"/>
        <end position="21"/>
    </location>
</feature>
<reference evidence="5 6" key="1">
    <citation type="journal article" date="2023" name="G3 (Bethesda)">
        <title>A chromosome-length genome assembly and annotation of blackberry (Rubus argutus, cv. 'Hillquist').</title>
        <authorList>
            <person name="Bruna T."/>
            <person name="Aryal R."/>
            <person name="Dudchenko O."/>
            <person name="Sargent D.J."/>
            <person name="Mead D."/>
            <person name="Buti M."/>
            <person name="Cavallini A."/>
            <person name="Hytonen T."/>
            <person name="Andres J."/>
            <person name="Pham M."/>
            <person name="Weisz D."/>
            <person name="Mascagni F."/>
            <person name="Usai G."/>
            <person name="Natali L."/>
            <person name="Bassil N."/>
            <person name="Fernandez G.E."/>
            <person name="Lomsadze A."/>
            <person name="Armour M."/>
            <person name="Olukolu B."/>
            <person name="Poorten T."/>
            <person name="Britton C."/>
            <person name="Davik J."/>
            <person name="Ashrafi H."/>
            <person name="Aiden E.L."/>
            <person name="Borodovsky M."/>
            <person name="Worthington M."/>
        </authorList>
    </citation>
    <scope>NUCLEOTIDE SEQUENCE [LARGE SCALE GENOMIC DNA]</scope>
    <source>
        <strain evidence="5">PI 553951</strain>
    </source>
</reference>
<evidence type="ECO:0000256" key="1">
    <source>
        <dbReference type="ARBA" id="ARBA00004123"/>
    </source>
</evidence>
<dbReference type="PANTHER" id="PTHR15818">
    <property type="entry name" value="G PATCH AND KOW-CONTAINING"/>
    <property type="match status" value="1"/>
</dbReference>
<comment type="caution">
    <text evidence="5">The sequence shown here is derived from an EMBL/GenBank/DDBJ whole genome shotgun (WGS) entry which is preliminary data.</text>
</comment>
<gene>
    <name evidence="5" type="ORF">M0R45_015154</name>
</gene>
<sequence>MKISFSLPSNTSSSKPKPSASFDDDDDSANPNLNDDASKQFIHEFEAAEPTSGGDPKPRVIPPIPNEWQPGKKAMNDLQFVAESLSIATDSNIPYGLNLRPRPESEEAVLQQLREEFKGLPEHGGMDEFSENPVEGFGAALLAGYGWQPGQGIGKNAKEDVDVVEFRPNMGRQGLGFRPE</sequence>
<evidence type="ECO:0000313" key="5">
    <source>
        <dbReference type="EMBL" id="KAK9938413.1"/>
    </source>
</evidence>
<dbReference type="InterPro" id="IPR026822">
    <property type="entry name" value="Spp2/MOS2_G-patch"/>
</dbReference>
<evidence type="ECO:0000256" key="3">
    <source>
        <dbReference type="SAM" id="MobiDB-lite"/>
    </source>
</evidence>
<keyword evidence="2" id="KW-0539">Nucleus</keyword>
<dbReference type="EMBL" id="JBEDUW010000003">
    <property type="protein sequence ID" value="KAK9938413.1"/>
    <property type="molecule type" value="Genomic_DNA"/>
</dbReference>
<dbReference type="Proteomes" id="UP001457282">
    <property type="component" value="Unassembled WGS sequence"/>
</dbReference>
<protein>
    <recommendedName>
        <fullName evidence="4">G-patch domain-containing protein</fullName>
    </recommendedName>
</protein>
<dbReference type="InterPro" id="IPR045166">
    <property type="entry name" value="Spp2-like"/>
</dbReference>
<evidence type="ECO:0000313" key="6">
    <source>
        <dbReference type="Proteomes" id="UP001457282"/>
    </source>
</evidence>
<accession>A0AAW1XQU5</accession>
<dbReference type="AlphaFoldDB" id="A0AAW1XQU5"/>
<evidence type="ECO:0000259" key="4">
    <source>
        <dbReference type="PROSITE" id="PS50174"/>
    </source>
</evidence>
<feature type="domain" description="G-patch" evidence="4">
    <location>
        <begin position="134"/>
        <end position="180"/>
    </location>
</feature>
<dbReference type="InterPro" id="IPR000467">
    <property type="entry name" value="G_patch_dom"/>
</dbReference>
<dbReference type="Pfam" id="PF12656">
    <property type="entry name" value="G-patch_2"/>
    <property type="match status" value="1"/>
</dbReference>
<evidence type="ECO:0000256" key="2">
    <source>
        <dbReference type="ARBA" id="ARBA00023242"/>
    </source>
</evidence>
<feature type="compositionally biased region" description="Basic and acidic residues" evidence="3">
    <location>
        <begin position="36"/>
        <end position="46"/>
    </location>
</feature>
<dbReference type="SMART" id="SM00443">
    <property type="entry name" value="G_patch"/>
    <property type="match status" value="1"/>
</dbReference>
<dbReference type="GO" id="GO:0003676">
    <property type="term" value="F:nucleic acid binding"/>
    <property type="evidence" value="ECO:0007669"/>
    <property type="project" value="InterPro"/>
</dbReference>
<dbReference type="GO" id="GO:0005681">
    <property type="term" value="C:spliceosomal complex"/>
    <property type="evidence" value="ECO:0007669"/>
    <property type="project" value="TreeGrafter"/>
</dbReference>
<feature type="region of interest" description="Disordered" evidence="3">
    <location>
        <begin position="1"/>
        <end position="71"/>
    </location>
</feature>
<dbReference type="PROSITE" id="PS50174">
    <property type="entry name" value="G_PATCH"/>
    <property type="match status" value="1"/>
</dbReference>
<comment type="subcellular location">
    <subcellularLocation>
        <location evidence="1">Nucleus</location>
    </subcellularLocation>
</comment>
<organism evidence="5 6">
    <name type="scientific">Rubus argutus</name>
    <name type="common">Southern blackberry</name>
    <dbReference type="NCBI Taxonomy" id="59490"/>
    <lineage>
        <taxon>Eukaryota</taxon>
        <taxon>Viridiplantae</taxon>
        <taxon>Streptophyta</taxon>
        <taxon>Embryophyta</taxon>
        <taxon>Tracheophyta</taxon>
        <taxon>Spermatophyta</taxon>
        <taxon>Magnoliopsida</taxon>
        <taxon>eudicotyledons</taxon>
        <taxon>Gunneridae</taxon>
        <taxon>Pentapetalae</taxon>
        <taxon>rosids</taxon>
        <taxon>fabids</taxon>
        <taxon>Rosales</taxon>
        <taxon>Rosaceae</taxon>
        <taxon>Rosoideae</taxon>
        <taxon>Rosoideae incertae sedis</taxon>
        <taxon>Rubus</taxon>
    </lineage>
</organism>
<proteinExistence type="predicted"/>
<dbReference type="PANTHER" id="PTHR15818:SF2">
    <property type="entry name" value="G-PATCH DOMAIN AND KOW MOTIFS-CONTAINING PROTEIN"/>
    <property type="match status" value="1"/>
</dbReference>
<dbReference type="GO" id="GO:0000398">
    <property type="term" value="P:mRNA splicing, via spliceosome"/>
    <property type="evidence" value="ECO:0007669"/>
    <property type="project" value="InterPro"/>
</dbReference>